<keyword evidence="5" id="KW-1185">Reference proteome</keyword>
<dbReference type="InterPro" id="IPR009057">
    <property type="entry name" value="Homeodomain-like_sf"/>
</dbReference>
<feature type="domain" description="HTH tetR-type" evidence="3">
    <location>
        <begin position="29"/>
        <end position="88"/>
    </location>
</feature>
<reference evidence="4 5" key="1">
    <citation type="submission" date="2017-07" db="EMBL/GenBank/DDBJ databases">
        <title>First draft Genome Sequence of Nocardia cerradoensis isolated from human infection.</title>
        <authorList>
            <person name="Carrasco G."/>
        </authorList>
    </citation>
    <scope>NUCLEOTIDE SEQUENCE [LARGE SCALE GENOMIC DNA]</scope>
    <source>
        <strain evidence="4 5">CNM20130759</strain>
    </source>
</reference>
<feature type="DNA-binding region" description="H-T-H motif" evidence="2">
    <location>
        <begin position="51"/>
        <end position="70"/>
    </location>
</feature>
<evidence type="ECO:0000256" key="2">
    <source>
        <dbReference type="PROSITE-ProRule" id="PRU00335"/>
    </source>
</evidence>
<dbReference type="InterPro" id="IPR001647">
    <property type="entry name" value="HTH_TetR"/>
</dbReference>
<evidence type="ECO:0000313" key="4">
    <source>
        <dbReference type="EMBL" id="OXR42161.1"/>
    </source>
</evidence>
<dbReference type="GO" id="GO:0000976">
    <property type="term" value="F:transcription cis-regulatory region binding"/>
    <property type="evidence" value="ECO:0007669"/>
    <property type="project" value="TreeGrafter"/>
</dbReference>
<evidence type="ECO:0000256" key="1">
    <source>
        <dbReference type="ARBA" id="ARBA00023125"/>
    </source>
</evidence>
<dbReference type="InterPro" id="IPR036271">
    <property type="entry name" value="Tet_transcr_reg_TetR-rel_C_sf"/>
</dbReference>
<dbReference type="PROSITE" id="PS50977">
    <property type="entry name" value="HTH_TETR_2"/>
    <property type="match status" value="1"/>
</dbReference>
<dbReference type="AlphaFoldDB" id="A0A231H086"/>
<keyword evidence="1 2" id="KW-0238">DNA-binding</keyword>
<dbReference type="EMBL" id="NGAF01000015">
    <property type="protein sequence ID" value="OXR42161.1"/>
    <property type="molecule type" value="Genomic_DNA"/>
</dbReference>
<organism evidence="4 5">
    <name type="scientific">Nocardia cerradoensis</name>
    <dbReference type="NCBI Taxonomy" id="85688"/>
    <lineage>
        <taxon>Bacteria</taxon>
        <taxon>Bacillati</taxon>
        <taxon>Actinomycetota</taxon>
        <taxon>Actinomycetes</taxon>
        <taxon>Mycobacteriales</taxon>
        <taxon>Nocardiaceae</taxon>
        <taxon>Nocardia</taxon>
    </lineage>
</organism>
<dbReference type="Proteomes" id="UP000215506">
    <property type="component" value="Unassembled WGS sequence"/>
</dbReference>
<proteinExistence type="predicted"/>
<name>A0A231H086_9NOCA</name>
<sequence>MIAKSLWHAGAMAVQSGVYRGATAAERATERRSRLLDAGLTVWADAGTRTTMTAVCAEAGLSERYFYESFTGLDALLEAVLNRIAVEIEDNSRSAAEAAGDDPEARMRASIGAFVRLLVEDPRKGRVAIVESVAFPHLRRRRTELLRHLAHESALEVRTWLGDSGRSRAADETSGLLFIGGMAELVTAWLDGAIEVSAEEMVEAACRALRGLYR</sequence>
<evidence type="ECO:0000259" key="3">
    <source>
        <dbReference type="PROSITE" id="PS50977"/>
    </source>
</evidence>
<evidence type="ECO:0000313" key="5">
    <source>
        <dbReference type="Proteomes" id="UP000215506"/>
    </source>
</evidence>
<comment type="caution">
    <text evidence="4">The sequence shown here is derived from an EMBL/GenBank/DDBJ whole genome shotgun (WGS) entry which is preliminary data.</text>
</comment>
<dbReference type="PANTHER" id="PTHR30055">
    <property type="entry name" value="HTH-TYPE TRANSCRIPTIONAL REGULATOR RUTR"/>
    <property type="match status" value="1"/>
</dbReference>
<accession>A0A231H086</accession>
<dbReference type="Pfam" id="PF00440">
    <property type="entry name" value="TetR_N"/>
    <property type="match status" value="1"/>
</dbReference>
<dbReference type="GO" id="GO:0003700">
    <property type="term" value="F:DNA-binding transcription factor activity"/>
    <property type="evidence" value="ECO:0007669"/>
    <property type="project" value="TreeGrafter"/>
</dbReference>
<protein>
    <submittedName>
        <fullName evidence="4">HTH-type transcriptional regulator BetI</fullName>
    </submittedName>
</protein>
<dbReference type="Gene3D" id="1.10.357.10">
    <property type="entry name" value="Tetracycline Repressor, domain 2"/>
    <property type="match status" value="1"/>
</dbReference>
<dbReference type="Gene3D" id="1.10.10.60">
    <property type="entry name" value="Homeodomain-like"/>
    <property type="match status" value="1"/>
</dbReference>
<dbReference type="SUPFAM" id="SSF48498">
    <property type="entry name" value="Tetracyclin repressor-like, C-terminal domain"/>
    <property type="match status" value="1"/>
</dbReference>
<dbReference type="PANTHER" id="PTHR30055:SF226">
    <property type="entry name" value="HTH-TYPE TRANSCRIPTIONAL REGULATOR PKSA"/>
    <property type="match status" value="1"/>
</dbReference>
<dbReference type="SUPFAM" id="SSF46689">
    <property type="entry name" value="Homeodomain-like"/>
    <property type="match status" value="1"/>
</dbReference>
<dbReference type="InterPro" id="IPR050109">
    <property type="entry name" value="HTH-type_TetR-like_transc_reg"/>
</dbReference>
<gene>
    <name evidence="4" type="primary">betI_22</name>
    <name evidence="4" type="ORF">B7C42_05760</name>
</gene>